<reference evidence="2 3" key="1">
    <citation type="submission" date="2020-08" db="EMBL/GenBank/DDBJ databases">
        <title>Functional genomics of gut bacteria from endangered species of beetles.</title>
        <authorList>
            <person name="Carlos-Shanley C."/>
        </authorList>
    </citation>
    <scope>NUCLEOTIDE SEQUENCE [LARGE SCALE GENOMIC DNA]</scope>
    <source>
        <strain evidence="2 3">S00224</strain>
    </source>
</reference>
<dbReference type="EMBL" id="JACHLN010000002">
    <property type="protein sequence ID" value="MBB4839795.1"/>
    <property type="molecule type" value="Genomic_DNA"/>
</dbReference>
<evidence type="ECO:0000259" key="1">
    <source>
        <dbReference type="Pfam" id="PF12708"/>
    </source>
</evidence>
<dbReference type="Gene3D" id="2.160.20.10">
    <property type="entry name" value="Single-stranded right-handed beta-helix, Pectin lyase-like"/>
    <property type="match status" value="1"/>
</dbReference>
<keyword evidence="3" id="KW-1185">Reference proteome</keyword>
<protein>
    <recommendedName>
        <fullName evidence="1">Rhamnogalacturonase A/B/Epimerase-like pectate lyase domain-containing protein</fullName>
    </recommendedName>
</protein>
<name>A0A7W7NRZ7_9SPHN</name>
<gene>
    <name evidence="2" type="ORF">HNP52_002864</name>
</gene>
<dbReference type="Proteomes" id="UP000575241">
    <property type="component" value="Unassembled WGS sequence"/>
</dbReference>
<dbReference type="InterPro" id="IPR012334">
    <property type="entry name" value="Pectin_lyas_fold"/>
</dbReference>
<dbReference type="SUPFAM" id="SSF51126">
    <property type="entry name" value="Pectin lyase-like"/>
    <property type="match status" value="1"/>
</dbReference>
<organism evidence="2 3">
    <name type="scientific">Sphingomonas kyeonggiensis</name>
    <dbReference type="NCBI Taxonomy" id="1268553"/>
    <lineage>
        <taxon>Bacteria</taxon>
        <taxon>Pseudomonadati</taxon>
        <taxon>Pseudomonadota</taxon>
        <taxon>Alphaproteobacteria</taxon>
        <taxon>Sphingomonadales</taxon>
        <taxon>Sphingomonadaceae</taxon>
        <taxon>Sphingomonas</taxon>
    </lineage>
</organism>
<feature type="domain" description="Rhamnogalacturonase A/B/Epimerase-like pectate lyase" evidence="1">
    <location>
        <begin position="54"/>
        <end position="120"/>
    </location>
</feature>
<evidence type="ECO:0000313" key="3">
    <source>
        <dbReference type="Proteomes" id="UP000575241"/>
    </source>
</evidence>
<sequence>MPIDAPHASRRMLLAALAGSAAHPVAARALARNGGPDVIGAPQDASQPRPIQNFVSVLDFGATGNGTSDDTSAFQKAIDFVSEHGFALHAPAGRYRLTKTLEIKENITISGDGSDNTLLHLDSDGPIPAIRISCRDNSSIIGLRIQGLKLICGTPGSASDGIEIITTKVNSSVNQSVFEDLFIINPRIGIRIGGVVYRSIWQNITISGRVSRYGIYCEDAFIDVTYNTFWNIEVTGVTDKAYAYYIHSNFSNFINLTCDGCCYFSSPGGSIINLAVETMTADHPPSDSVVTLNQVQTASNFNLLSIRPTQCLYAVKVIGRAVTIAGLRFGGAQPSRPIFFDHGSSGVVNGIYMDPPFEKLDSYTPAAVLNNWALLGCDGVSSRTLTYAEDDWTPKFIGWAKPPKLRSATYERIGRRVFVTLEAEGGVSSATARIEGMPFACATGAAATVSLNADGAPLAARASLAPGSNRIGGMGQHDLSQKVWQMSASYRSA</sequence>
<dbReference type="RefSeq" id="WP_184168184.1">
    <property type="nucleotide sequence ID" value="NZ_JACHLN010000002.1"/>
</dbReference>
<dbReference type="AlphaFoldDB" id="A0A7W7NRZ7"/>
<accession>A0A7W7NRZ7</accession>
<comment type="caution">
    <text evidence="2">The sequence shown here is derived from an EMBL/GenBank/DDBJ whole genome shotgun (WGS) entry which is preliminary data.</text>
</comment>
<dbReference type="InterPro" id="IPR024535">
    <property type="entry name" value="RHGA/B-epi-like_pectate_lyase"/>
</dbReference>
<dbReference type="InterPro" id="IPR011050">
    <property type="entry name" value="Pectin_lyase_fold/virulence"/>
</dbReference>
<proteinExistence type="predicted"/>
<evidence type="ECO:0000313" key="2">
    <source>
        <dbReference type="EMBL" id="MBB4839795.1"/>
    </source>
</evidence>
<dbReference type="Pfam" id="PF12708">
    <property type="entry name" value="Pect-lyase_RHGA_epim"/>
    <property type="match status" value="1"/>
</dbReference>